<keyword evidence="1" id="KW-1133">Transmembrane helix</keyword>
<organism evidence="2 3">
    <name type="scientific">Meridianimarinicoccus aquatilis</name>
    <dbReference type="NCBI Taxonomy" id="2552766"/>
    <lineage>
        <taxon>Bacteria</taxon>
        <taxon>Pseudomonadati</taxon>
        <taxon>Pseudomonadota</taxon>
        <taxon>Alphaproteobacteria</taxon>
        <taxon>Rhodobacterales</taxon>
        <taxon>Paracoccaceae</taxon>
        <taxon>Meridianimarinicoccus</taxon>
    </lineage>
</organism>
<keyword evidence="1" id="KW-0472">Membrane</keyword>
<accession>A0A4R6AQN6</accession>
<comment type="caution">
    <text evidence="2">The sequence shown here is derived from an EMBL/GenBank/DDBJ whole genome shotgun (WGS) entry which is preliminary data.</text>
</comment>
<feature type="transmembrane region" description="Helical" evidence="1">
    <location>
        <begin position="34"/>
        <end position="54"/>
    </location>
</feature>
<protein>
    <submittedName>
        <fullName evidence="2">Uncharacterized protein</fullName>
    </submittedName>
</protein>
<dbReference type="OrthoDB" id="7864430at2"/>
<dbReference type="AlphaFoldDB" id="A0A4R6AQN6"/>
<dbReference type="RefSeq" id="WP_133343447.1">
    <property type="nucleotide sequence ID" value="NZ_SMZO01000032.1"/>
</dbReference>
<feature type="transmembrane region" description="Helical" evidence="1">
    <location>
        <begin position="66"/>
        <end position="86"/>
    </location>
</feature>
<dbReference type="Proteomes" id="UP000294562">
    <property type="component" value="Unassembled WGS sequence"/>
</dbReference>
<sequence length="97" mass="10506">MQNILEASMLLCFSLGWYMSILKMLRTGEAVGKSAACVALVCFGYGAGLSAKLIEYSLTGTMNPIIWFYAWNGLVTGFDLFLVVLLTRRAAGVVQSA</sequence>
<gene>
    <name evidence="2" type="ORF">E2L05_13580</name>
</gene>
<evidence type="ECO:0000256" key="1">
    <source>
        <dbReference type="SAM" id="Phobius"/>
    </source>
</evidence>
<evidence type="ECO:0000313" key="3">
    <source>
        <dbReference type="Proteomes" id="UP000294562"/>
    </source>
</evidence>
<reference evidence="2 3" key="1">
    <citation type="submission" date="2019-03" db="EMBL/GenBank/DDBJ databases">
        <title>Rhodobacteraceae bacterium SM1902, a new member of the family Rhodobacteraceae isolated from Yantai.</title>
        <authorList>
            <person name="Sun Y."/>
        </authorList>
    </citation>
    <scope>NUCLEOTIDE SEQUENCE [LARGE SCALE GENOMIC DNA]</scope>
    <source>
        <strain evidence="2 3">SM1902</strain>
    </source>
</reference>
<keyword evidence="1" id="KW-0812">Transmembrane</keyword>
<keyword evidence="3" id="KW-1185">Reference proteome</keyword>
<name>A0A4R6AQN6_9RHOB</name>
<evidence type="ECO:0000313" key="2">
    <source>
        <dbReference type="EMBL" id="TDL86380.1"/>
    </source>
</evidence>
<feature type="transmembrane region" description="Helical" evidence="1">
    <location>
        <begin position="6"/>
        <end position="22"/>
    </location>
</feature>
<proteinExistence type="predicted"/>
<dbReference type="EMBL" id="SMZO01000032">
    <property type="protein sequence ID" value="TDL86380.1"/>
    <property type="molecule type" value="Genomic_DNA"/>
</dbReference>